<evidence type="ECO:0000256" key="1">
    <source>
        <dbReference type="SAM" id="MobiDB-lite"/>
    </source>
</evidence>
<reference evidence="2 3" key="1">
    <citation type="submission" date="2020-04" db="EMBL/GenBank/DDBJ databases">
        <title>Chromosome-level genome assembly of a cyprinid fish Onychostoma macrolepis by integration of Nanopore Sequencing, Bionano and Hi-C technology.</title>
        <authorList>
            <person name="Wang D."/>
        </authorList>
    </citation>
    <scope>NUCLEOTIDE SEQUENCE [LARGE SCALE GENOMIC DNA]</scope>
    <source>
        <strain evidence="2">SWU-2019</strain>
        <tissue evidence="2">Muscle</tissue>
    </source>
</reference>
<dbReference type="Proteomes" id="UP000579812">
    <property type="component" value="Unassembled WGS sequence"/>
</dbReference>
<gene>
    <name evidence="2" type="ORF">G5714_006190</name>
</gene>
<comment type="caution">
    <text evidence="2">The sequence shown here is derived from an EMBL/GenBank/DDBJ whole genome shotgun (WGS) entry which is preliminary data.</text>
</comment>
<name>A0A7J6D357_9TELE</name>
<sequence>MVPFNPIGTWCTEWEVFVAPIRDPVLLGLDFLQAANITIRQRSEFLQKSKDTPDNPIMQEPLHEPEPPAFQGSSETESISSDPEPQENQDKERKRQPAARRRRKKLGVGLMSDIGEQETIKKTHKGREIRKPARYNS</sequence>
<keyword evidence="3" id="KW-1185">Reference proteome</keyword>
<proteinExistence type="predicted"/>
<evidence type="ECO:0000313" key="3">
    <source>
        <dbReference type="Proteomes" id="UP000579812"/>
    </source>
</evidence>
<feature type="compositionally biased region" description="Basic and acidic residues" evidence="1">
    <location>
        <begin position="43"/>
        <end position="53"/>
    </location>
</feature>
<dbReference type="EMBL" id="JAAMOB010000005">
    <property type="protein sequence ID" value="KAF4113645.1"/>
    <property type="molecule type" value="Genomic_DNA"/>
</dbReference>
<organism evidence="2 3">
    <name type="scientific">Onychostoma macrolepis</name>
    <dbReference type="NCBI Taxonomy" id="369639"/>
    <lineage>
        <taxon>Eukaryota</taxon>
        <taxon>Metazoa</taxon>
        <taxon>Chordata</taxon>
        <taxon>Craniata</taxon>
        <taxon>Vertebrata</taxon>
        <taxon>Euteleostomi</taxon>
        <taxon>Actinopterygii</taxon>
        <taxon>Neopterygii</taxon>
        <taxon>Teleostei</taxon>
        <taxon>Ostariophysi</taxon>
        <taxon>Cypriniformes</taxon>
        <taxon>Cyprinidae</taxon>
        <taxon>Acrossocheilinae</taxon>
        <taxon>Onychostoma</taxon>
    </lineage>
</organism>
<evidence type="ECO:0000313" key="2">
    <source>
        <dbReference type="EMBL" id="KAF4113645.1"/>
    </source>
</evidence>
<feature type="compositionally biased region" description="Polar residues" evidence="1">
    <location>
        <begin position="71"/>
        <end position="83"/>
    </location>
</feature>
<feature type="region of interest" description="Disordered" evidence="1">
    <location>
        <begin position="43"/>
        <end position="137"/>
    </location>
</feature>
<feature type="compositionally biased region" description="Basic residues" evidence="1">
    <location>
        <begin position="96"/>
        <end position="106"/>
    </location>
</feature>
<dbReference type="AlphaFoldDB" id="A0A7J6D357"/>
<protein>
    <submittedName>
        <fullName evidence="2">Uncharacterized protein</fullName>
    </submittedName>
</protein>
<accession>A0A7J6D357</accession>